<dbReference type="EMBL" id="SLZW01000014">
    <property type="protein sequence ID" value="TCS59970.1"/>
    <property type="molecule type" value="Genomic_DNA"/>
</dbReference>
<dbReference type="RefSeq" id="WP_132940173.1">
    <property type="nucleotide sequence ID" value="NZ_CP119676.1"/>
</dbReference>
<dbReference type="Proteomes" id="UP000295304">
    <property type="component" value="Unassembled WGS sequence"/>
</dbReference>
<dbReference type="InterPro" id="IPR035069">
    <property type="entry name" value="TTHA1013/TTHA0281-like"/>
</dbReference>
<dbReference type="InterPro" id="IPR010982">
    <property type="entry name" value="Lambda_DNA-bd_dom_sf"/>
</dbReference>
<accession>A0A4R3J6A5</accession>
<dbReference type="AlphaFoldDB" id="A0A4R3J6A5"/>
<evidence type="ECO:0000313" key="1">
    <source>
        <dbReference type="EMBL" id="TCS59970.1"/>
    </source>
</evidence>
<dbReference type="Gene3D" id="3.30.160.250">
    <property type="match status" value="1"/>
</dbReference>
<dbReference type="OrthoDB" id="7357190at2"/>
<dbReference type="SUPFAM" id="SSF143100">
    <property type="entry name" value="TTHA1013/TTHA0281-like"/>
    <property type="match status" value="1"/>
</dbReference>
<gene>
    <name evidence="1" type="ORF">EDD55_11421</name>
</gene>
<dbReference type="SUPFAM" id="SSF47413">
    <property type="entry name" value="lambda repressor-like DNA-binding domains"/>
    <property type="match status" value="1"/>
</dbReference>
<organism evidence="1 2">
    <name type="scientific">Varunaivibrio sulfuroxidans</name>
    <dbReference type="NCBI Taxonomy" id="1773489"/>
    <lineage>
        <taxon>Bacteria</taxon>
        <taxon>Pseudomonadati</taxon>
        <taxon>Pseudomonadota</taxon>
        <taxon>Alphaproteobacteria</taxon>
        <taxon>Rhodospirillales</taxon>
        <taxon>Magnetovibrionaceae</taxon>
        <taxon>Varunaivibrio</taxon>
    </lineage>
</organism>
<proteinExistence type="predicted"/>
<evidence type="ECO:0000313" key="2">
    <source>
        <dbReference type="Proteomes" id="UP000295304"/>
    </source>
</evidence>
<protein>
    <submittedName>
        <fullName evidence="1">Antitoxin HicB</fullName>
    </submittedName>
</protein>
<sequence>MRYAYPCNIIMDDEGWLIVSFPDVSEALTSGKTRDEAIELAEDALAVALAGYVHNRRDIPAPSPAGKGQDLIPLPPVVAAKLALYSAMRARRMTKVALAARLGVSESAVRKLVDPDHRSHISRVERALKLLGRALVVEDKAA</sequence>
<name>A0A4R3J6A5_9PROT</name>
<reference evidence="1 2" key="1">
    <citation type="submission" date="2019-03" db="EMBL/GenBank/DDBJ databases">
        <title>Genomic Encyclopedia of Type Strains, Phase IV (KMG-IV): sequencing the most valuable type-strain genomes for metagenomic binning, comparative biology and taxonomic classification.</title>
        <authorList>
            <person name="Goeker M."/>
        </authorList>
    </citation>
    <scope>NUCLEOTIDE SEQUENCE [LARGE SCALE GENOMIC DNA]</scope>
    <source>
        <strain evidence="1 2">DSM 101688</strain>
    </source>
</reference>
<comment type="caution">
    <text evidence="1">The sequence shown here is derived from an EMBL/GenBank/DDBJ whole genome shotgun (WGS) entry which is preliminary data.</text>
</comment>
<keyword evidence="2" id="KW-1185">Reference proteome</keyword>
<dbReference type="GO" id="GO:0003677">
    <property type="term" value="F:DNA binding"/>
    <property type="evidence" value="ECO:0007669"/>
    <property type="project" value="InterPro"/>
</dbReference>